<reference evidence="4" key="1">
    <citation type="journal article" date="2020" name="Stud. Mycol.">
        <title>101 Dothideomycetes genomes: a test case for predicting lifestyles and emergence of pathogens.</title>
        <authorList>
            <person name="Haridas S."/>
            <person name="Albert R."/>
            <person name="Binder M."/>
            <person name="Bloem J."/>
            <person name="Labutti K."/>
            <person name="Salamov A."/>
            <person name="Andreopoulos B."/>
            <person name="Baker S."/>
            <person name="Barry K."/>
            <person name="Bills G."/>
            <person name="Bluhm B."/>
            <person name="Cannon C."/>
            <person name="Castanera R."/>
            <person name="Culley D."/>
            <person name="Daum C."/>
            <person name="Ezra D."/>
            <person name="Gonzalez J."/>
            <person name="Henrissat B."/>
            <person name="Kuo A."/>
            <person name="Liang C."/>
            <person name="Lipzen A."/>
            <person name="Lutzoni F."/>
            <person name="Magnuson J."/>
            <person name="Mondo S."/>
            <person name="Nolan M."/>
            <person name="Ohm R."/>
            <person name="Pangilinan J."/>
            <person name="Park H.-J."/>
            <person name="Ramirez L."/>
            <person name="Alfaro M."/>
            <person name="Sun H."/>
            <person name="Tritt A."/>
            <person name="Yoshinaga Y."/>
            <person name="Zwiers L.-H."/>
            <person name="Turgeon B."/>
            <person name="Goodwin S."/>
            <person name="Spatafora J."/>
            <person name="Crous P."/>
            <person name="Grigoriev I."/>
        </authorList>
    </citation>
    <scope>NUCLEOTIDE SEQUENCE</scope>
    <source>
        <strain evidence="4">CBS 175.79</strain>
    </source>
</reference>
<keyword evidence="5" id="KW-1185">Reference proteome</keyword>
<keyword evidence="2" id="KW-0812">Transmembrane</keyword>
<dbReference type="PANTHER" id="PTHR34502">
    <property type="entry name" value="DUF6594 DOMAIN-CONTAINING PROTEIN-RELATED"/>
    <property type="match status" value="1"/>
</dbReference>
<dbReference type="InterPro" id="IPR046529">
    <property type="entry name" value="DUF6594"/>
</dbReference>
<evidence type="ECO:0000259" key="3">
    <source>
        <dbReference type="Pfam" id="PF20237"/>
    </source>
</evidence>
<feature type="region of interest" description="Disordered" evidence="1">
    <location>
        <begin position="1"/>
        <end position="36"/>
    </location>
</feature>
<feature type="transmembrane region" description="Helical" evidence="2">
    <location>
        <begin position="273"/>
        <end position="291"/>
    </location>
</feature>
<feature type="compositionally biased region" description="Polar residues" evidence="1">
    <location>
        <begin position="1"/>
        <end position="26"/>
    </location>
</feature>
<evidence type="ECO:0000313" key="4">
    <source>
        <dbReference type="EMBL" id="KAF2014522.1"/>
    </source>
</evidence>
<proteinExistence type="predicted"/>
<organism evidence="4 5">
    <name type="scientific">Aaosphaeria arxii CBS 175.79</name>
    <dbReference type="NCBI Taxonomy" id="1450172"/>
    <lineage>
        <taxon>Eukaryota</taxon>
        <taxon>Fungi</taxon>
        <taxon>Dikarya</taxon>
        <taxon>Ascomycota</taxon>
        <taxon>Pezizomycotina</taxon>
        <taxon>Dothideomycetes</taxon>
        <taxon>Pleosporomycetidae</taxon>
        <taxon>Pleosporales</taxon>
        <taxon>Pleosporales incertae sedis</taxon>
        <taxon>Aaosphaeria</taxon>
    </lineage>
</organism>
<sequence length="329" mass="36322">MRWLSSQEKPPASTSIDVEQGTTTAMPTPKPQAPRGFPSLSTFMSHNAQCESFIFKRFDRLAARNLLYMQSELAALEARLDELDAEDALDPRGSEAKRSARMWEEFERLGGGSDGDGSPRMRERWEVVMKIRSTLREYHETLLLQSRIAALEPPSAQVLEGFNAEFGATPANRSLLGASKNIYDAEDEDKVRDLAQLYSTERRDPVSAFLVKYMLRWLHKKPEASSQSVAHSRLTYVHTPRLDALVELFYAILSVSLLLGAILGLYFVHSPAWRIVVIALFTLVFAASAAFLSDGRRLAVFGASAAYAAVLVVFVSGEMDGAVSGGGRG</sequence>
<feature type="transmembrane region" description="Helical" evidence="2">
    <location>
        <begin position="248"/>
        <end position="267"/>
    </location>
</feature>
<keyword evidence="2" id="KW-0472">Membrane</keyword>
<dbReference type="EMBL" id="ML978070">
    <property type="protein sequence ID" value="KAF2014522.1"/>
    <property type="molecule type" value="Genomic_DNA"/>
</dbReference>
<dbReference type="RefSeq" id="XP_033382861.1">
    <property type="nucleotide sequence ID" value="XM_033528255.1"/>
</dbReference>
<dbReference type="GeneID" id="54285652"/>
<gene>
    <name evidence="4" type="ORF">BU24DRAFT_423448</name>
</gene>
<name>A0A6A5XN26_9PLEO</name>
<dbReference type="PANTHER" id="PTHR34502:SF4">
    <property type="entry name" value="DUF6594 DOMAIN-CONTAINING PROTEIN"/>
    <property type="match status" value="1"/>
</dbReference>
<dbReference type="AlphaFoldDB" id="A0A6A5XN26"/>
<keyword evidence="2" id="KW-1133">Transmembrane helix</keyword>
<dbReference type="Pfam" id="PF20237">
    <property type="entry name" value="DUF6594"/>
    <property type="match status" value="1"/>
</dbReference>
<dbReference type="Proteomes" id="UP000799778">
    <property type="component" value="Unassembled WGS sequence"/>
</dbReference>
<evidence type="ECO:0000313" key="5">
    <source>
        <dbReference type="Proteomes" id="UP000799778"/>
    </source>
</evidence>
<accession>A0A6A5XN26</accession>
<feature type="domain" description="DUF6594" evidence="3">
    <location>
        <begin position="37"/>
        <end position="312"/>
    </location>
</feature>
<feature type="transmembrane region" description="Helical" evidence="2">
    <location>
        <begin position="298"/>
        <end position="317"/>
    </location>
</feature>
<protein>
    <recommendedName>
        <fullName evidence="3">DUF6594 domain-containing protein</fullName>
    </recommendedName>
</protein>
<dbReference type="OrthoDB" id="3533814at2759"/>
<evidence type="ECO:0000256" key="2">
    <source>
        <dbReference type="SAM" id="Phobius"/>
    </source>
</evidence>
<evidence type="ECO:0000256" key="1">
    <source>
        <dbReference type="SAM" id="MobiDB-lite"/>
    </source>
</evidence>